<evidence type="ECO:0000256" key="1">
    <source>
        <dbReference type="ARBA" id="ARBA00022729"/>
    </source>
</evidence>
<dbReference type="AlphaFoldDB" id="A0A9W4GW98"/>
<dbReference type="InterPro" id="IPR028994">
    <property type="entry name" value="Integrin_alpha_N"/>
</dbReference>
<evidence type="ECO:0000313" key="3">
    <source>
        <dbReference type="Proteomes" id="UP001152519"/>
    </source>
</evidence>
<dbReference type="InterPro" id="IPR013517">
    <property type="entry name" value="FG-GAP"/>
</dbReference>
<dbReference type="Pfam" id="PF13517">
    <property type="entry name" value="FG-GAP_3"/>
    <property type="match status" value="1"/>
</dbReference>
<protein>
    <recommendedName>
        <fullName evidence="4">VCBS repeat-containing protein</fullName>
    </recommendedName>
</protein>
<name>A0A9W4GW98_9ACTN</name>
<organism evidence="2 3">
    <name type="scientific">Actinacidiphila cocklensis</name>
    <dbReference type="NCBI Taxonomy" id="887465"/>
    <lineage>
        <taxon>Bacteria</taxon>
        <taxon>Bacillati</taxon>
        <taxon>Actinomycetota</taxon>
        <taxon>Actinomycetes</taxon>
        <taxon>Kitasatosporales</taxon>
        <taxon>Streptomycetaceae</taxon>
        <taxon>Actinacidiphila</taxon>
    </lineage>
</organism>
<proteinExistence type="predicted"/>
<dbReference type="Gene3D" id="2.130.10.130">
    <property type="entry name" value="Integrin alpha, N-terminal"/>
    <property type="match status" value="1"/>
</dbReference>
<evidence type="ECO:0000313" key="2">
    <source>
        <dbReference type="EMBL" id="CAG6398758.1"/>
    </source>
</evidence>
<evidence type="ECO:0008006" key="4">
    <source>
        <dbReference type="Google" id="ProtNLM"/>
    </source>
</evidence>
<keyword evidence="1" id="KW-0732">Signal</keyword>
<dbReference type="EMBL" id="CAJSLV010000110">
    <property type="protein sequence ID" value="CAG6398758.1"/>
    <property type="molecule type" value="Genomic_DNA"/>
</dbReference>
<comment type="caution">
    <text evidence="2">The sequence shown here is derived from an EMBL/GenBank/DDBJ whole genome shotgun (WGS) entry which is preliminary data.</text>
</comment>
<dbReference type="PANTHER" id="PTHR44103:SF1">
    <property type="entry name" value="PROPROTEIN CONVERTASE P"/>
    <property type="match status" value="1"/>
</dbReference>
<dbReference type="Proteomes" id="UP001152519">
    <property type="component" value="Unassembled WGS sequence"/>
</dbReference>
<dbReference type="PANTHER" id="PTHR44103">
    <property type="entry name" value="PROPROTEIN CONVERTASE P"/>
    <property type="match status" value="1"/>
</dbReference>
<accession>A0A9W4GW98</accession>
<gene>
    <name evidence="2" type="ORF">SCOCK_760014</name>
</gene>
<dbReference type="RefSeq" id="WP_251500548.1">
    <property type="nucleotide sequence ID" value="NZ_CAJSLV010000110.1"/>
</dbReference>
<dbReference type="SUPFAM" id="SSF69318">
    <property type="entry name" value="Integrin alpha N-terminal domain"/>
    <property type="match status" value="1"/>
</dbReference>
<sequence>MLSFHSGRLRLGAAIATVLAVTLGAGALTAAPVGAAGVSAAGVSAAGPSGLLPMVPGARLAAAGADGFLTYVSHAGEDGKLRWTPYGGGAGRDTVFDTMNGIARTSGDNVVTTSDTHGTQSLDMSTGASFAMGTVDDGPDSLYGGLAGKAVFIRGGRNLWMQTEDAAPRVVQGIKDADFTGWVHPGDATHGLVDVDAVEVPRIGLVDLSDATVSYPYPQQARNPVVCGNRLAWVEDDTAANTLRIVVRDRTTGADTAIPVPGSTAGASLPIGLLGDWVTYGTTAVHLTDGEKVALLDRTDAASTVPDGSAQILQGSSSTQGEGIFRVTLGSDDRPAVQLLAHAGTTTSALHDFDNDGLADLLGRDASGGLWRDSADDGRARARIGGGWQIYDTIESVGDVVGQDSPDFTPELVARDRDGVLWLYSGREDGGLTARVRVGGGWQVYTHLAGGSDLTGDGRPDLTAVDAAGRLWLYRSTGDPARPFQTRKQIGTGWTIYNLVTAVGNLAGAPAGDLVARDKDGVLWLYLSKGDGTFTQRTRISGGWLSYSEIIGAGDVDHDGKADLLAYYPGTRSVYLYAGTGDRLAPVKNRVVSDAQTGNAYNHVS</sequence>
<keyword evidence="3" id="KW-1185">Reference proteome</keyword>
<reference evidence="2" key="1">
    <citation type="submission" date="2021-05" db="EMBL/GenBank/DDBJ databases">
        <authorList>
            <person name="Arsene-Ploetze F."/>
        </authorList>
    </citation>
    <scope>NUCLEOTIDE SEQUENCE</scope>
    <source>
        <strain evidence="2">DSM 42138</strain>
    </source>
</reference>